<evidence type="ECO:0000313" key="9">
    <source>
        <dbReference type="Proteomes" id="UP000254920"/>
    </source>
</evidence>
<evidence type="ECO:0000256" key="7">
    <source>
        <dbReference type="HAMAP-Rule" id="MF_00109"/>
    </source>
</evidence>
<proteinExistence type="inferred from homology"/>
<evidence type="ECO:0000313" key="8">
    <source>
        <dbReference type="EMBL" id="SUX10997.1"/>
    </source>
</evidence>
<dbReference type="Pfam" id="PF01202">
    <property type="entry name" value="SKI"/>
    <property type="match status" value="1"/>
</dbReference>
<keyword evidence="4 7" id="KW-0418">Kinase</keyword>
<keyword evidence="1 7" id="KW-0028">Amino-acid biosynthesis</keyword>
<feature type="binding site" evidence="7">
    <location>
        <position position="48"/>
    </location>
    <ligand>
        <name>substrate</name>
    </ligand>
</feature>
<dbReference type="InterPro" id="IPR031322">
    <property type="entry name" value="Shikimate/glucono_kinase"/>
</dbReference>
<keyword evidence="7" id="KW-0460">Magnesium</keyword>
<accession>A0A381DKC7</accession>
<name>A0A381DKC7_9BACT</name>
<dbReference type="EMBL" id="UFVD01000001">
    <property type="protein sequence ID" value="SUX10997.1"/>
    <property type="molecule type" value="Genomic_DNA"/>
</dbReference>
<dbReference type="GO" id="GO:0000287">
    <property type="term" value="F:magnesium ion binding"/>
    <property type="evidence" value="ECO:0007669"/>
    <property type="project" value="UniProtKB-UniRule"/>
</dbReference>
<organism evidence="8 9">
    <name type="scientific">Campylobacter sputorum subsp. sputorum</name>
    <dbReference type="NCBI Taxonomy" id="32024"/>
    <lineage>
        <taxon>Bacteria</taxon>
        <taxon>Pseudomonadati</taxon>
        <taxon>Campylobacterota</taxon>
        <taxon>Epsilonproteobacteria</taxon>
        <taxon>Campylobacterales</taxon>
        <taxon>Campylobacteraceae</taxon>
        <taxon>Campylobacter</taxon>
    </lineage>
</organism>
<dbReference type="GO" id="GO:0009423">
    <property type="term" value="P:chorismate biosynthetic process"/>
    <property type="evidence" value="ECO:0007669"/>
    <property type="project" value="UniProtKB-UniRule"/>
</dbReference>
<dbReference type="GO" id="GO:0005524">
    <property type="term" value="F:ATP binding"/>
    <property type="evidence" value="ECO:0007669"/>
    <property type="project" value="UniProtKB-UniRule"/>
</dbReference>
<comment type="cofactor">
    <cofactor evidence="7">
        <name>Mg(2+)</name>
        <dbReference type="ChEBI" id="CHEBI:18420"/>
    </cofactor>
    <text evidence="7">Binds 1 Mg(2+) ion per subunit.</text>
</comment>
<comment type="subcellular location">
    <subcellularLocation>
        <location evidence="7">Cytoplasm</location>
    </subcellularLocation>
</comment>
<comment type="catalytic activity">
    <reaction evidence="7">
        <text>shikimate + ATP = 3-phosphoshikimate + ADP + H(+)</text>
        <dbReference type="Rhea" id="RHEA:13121"/>
        <dbReference type="ChEBI" id="CHEBI:15378"/>
        <dbReference type="ChEBI" id="CHEBI:30616"/>
        <dbReference type="ChEBI" id="CHEBI:36208"/>
        <dbReference type="ChEBI" id="CHEBI:145989"/>
        <dbReference type="ChEBI" id="CHEBI:456216"/>
        <dbReference type="EC" id="2.7.1.71"/>
    </reaction>
</comment>
<comment type="caution">
    <text evidence="7">Lacks conserved residue(s) required for the propagation of feature annotation.</text>
</comment>
<dbReference type="PANTHER" id="PTHR21087:SF16">
    <property type="entry name" value="SHIKIMATE KINASE 1, CHLOROPLASTIC"/>
    <property type="match status" value="1"/>
</dbReference>
<keyword evidence="7" id="KW-0963">Cytoplasm</keyword>
<dbReference type="AlphaFoldDB" id="A0A381DKC7"/>
<keyword evidence="2 7" id="KW-0808">Transferase</keyword>
<evidence type="ECO:0000256" key="6">
    <source>
        <dbReference type="ARBA" id="ARBA00023141"/>
    </source>
</evidence>
<feature type="binding site" evidence="7">
    <location>
        <position position="128"/>
    </location>
    <ligand>
        <name>substrate</name>
    </ligand>
</feature>
<comment type="pathway">
    <text evidence="7">Metabolic intermediate biosynthesis; chorismate biosynthesis; chorismate from D-erythrose 4-phosphate and phosphoenolpyruvate: step 5/7.</text>
</comment>
<keyword evidence="7" id="KW-0479">Metal-binding</keyword>
<dbReference type="HAMAP" id="MF_00109">
    <property type="entry name" value="Shikimate_kinase"/>
    <property type="match status" value="1"/>
</dbReference>
<feature type="binding site" evidence="7">
    <location>
        <position position="71"/>
    </location>
    <ligand>
        <name>substrate</name>
    </ligand>
</feature>
<dbReference type="SUPFAM" id="SSF52540">
    <property type="entry name" value="P-loop containing nucleoside triphosphate hydrolases"/>
    <property type="match status" value="1"/>
</dbReference>
<sequence length="162" mass="18367">MGVGKGTVARALYEETGLFAIDCDDMIQSIANMKIKKIFEKFGEEHFRKLEKNLANFLLNGVDNAIISTGGGFYKVENLNELGTVVYLKAGFDYIIKRLENSKNASAKFKKRPLLLNLQNAKKIHQERDPLYEAKADFVVNVENKTPKEIVKEIKTLIKDKI</sequence>
<dbReference type="PANTHER" id="PTHR21087">
    <property type="entry name" value="SHIKIMATE KINASE"/>
    <property type="match status" value="1"/>
</dbReference>
<evidence type="ECO:0000256" key="5">
    <source>
        <dbReference type="ARBA" id="ARBA00022840"/>
    </source>
</evidence>
<evidence type="ECO:0000256" key="1">
    <source>
        <dbReference type="ARBA" id="ARBA00022605"/>
    </source>
</evidence>
<comment type="function">
    <text evidence="7">Catalyzes the specific phosphorylation of the 3-hydroxyl group of shikimic acid using ATP as a cosubstrate.</text>
</comment>
<feature type="binding site" evidence="7">
    <location>
        <position position="24"/>
    </location>
    <ligand>
        <name>substrate</name>
    </ligand>
</feature>
<dbReference type="CDD" id="cd00464">
    <property type="entry name" value="SK"/>
    <property type="match status" value="1"/>
</dbReference>
<dbReference type="EC" id="2.7.1.71" evidence="7"/>
<evidence type="ECO:0000256" key="3">
    <source>
        <dbReference type="ARBA" id="ARBA00022741"/>
    </source>
</evidence>
<dbReference type="GO" id="GO:0008652">
    <property type="term" value="P:amino acid biosynthetic process"/>
    <property type="evidence" value="ECO:0007669"/>
    <property type="project" value="UniProtKB-KW"/>
</dbReference>
<dbReference type="InterPro" id="IPR027417">
    <property type="entry name" value="P-loop_NTPase"/>
</dbReference>
<dbReference type="GO" id="GO:0009073">
    <property type="term" value="P:aromatic amino acid family biosynthetic process"/>
    <property type="evidence" value="ECO:0007669"/>
    <property type="project" value="UniProtKB-KW"/>
</dbReference>
<dbReference type="UniPathway" id="UPA00053">
    <property type="reaction ID" value="UER00088"/>
</dbReference>
<comment type="subunit">
    <text evidence="7">Monomer.</text>
</comment>
<protein>
    <recommendedName>
        <fullName evidence="7">Shikimate kinase</fullName>
        <shortName evidence="7">SK</shortName>
        <ecNumber evidence="7">2.7.1.71</ecNumber>
    </recommendedName>
</protein>
<dbReference type="Proteomes" id="UP000254920">
    <property type="component" value="Unassembled WGS sequence"/>
</dbReference>
<dbReference type="PRINTS" id="PR01100">
    <property type="entry name" value="SHIKIMTKNASE"/>
</dbReference>
<keyword evidence="5 7" id="KW-0067">ATP-binding</keyword>
<evidence type="ECO:0000256" key="4">
    <source>
        <dbReference type="ARBA" id="ARBA00022777"/>
    </source>
</evidence>
<reference evidence="8 9" key="1">
    <citation type="submission" date="2018-06" db="EMBL/GenBank/DDBJ databases">
        <authorList>
            <consortium name="Pathogen Informatics"/>
            <person name="Doyle S."/>
        </authorList>
    </citation>
    <scope>NUCLEOTIDE SEQUENCE [LARGE SCALE GENOMIC DNA]</scope>
    <source>
        <strain evidence="8 9">NCTC12475</strain>
    </source>
</reference>
<dbReference type="GO" id="GO:0004765">
    <property type="term" value="F:shikimate kinase activity"/>
    <property type="evidence" value="ECO:0007669"/>
    <property type="project" value="UniProtKB-UniRule"/>
</dbReference>
<comment type="similarity">
    <text evidence="7">Belongs to the shikimate kinase family.</text>
</comment>
<gene>
    <name evidence="7 8" type="primary">aroK</name>
    <name evidence="8" type="ORF">NCTC12475_01210</name>
</gene>
<dbReference type="GO" id="GO:0005829">
    <property type="term" value="C:cytosol"/>
    <property type="evidence" value="ECO:0007669"/>
    <property type="project" value="TreeGrafter"/>
</dbReference>
<keyword evidence="9" id="KW-1185">Reference proteome</keyword>
<dbReference type="STRING" id="32024.GCA_000788295_01346"/>
<dbReference type="Gene3D" id="3.40.50.300">
    <property type="entry name" value="P-loop containing nucleotide triphosphate hydrolases"/>
    <property type="match status" value="1"/>
</dbReference>
<evidence type="ECO:0000256" key="2">
    <source>
        <dbReference type="ARBA" id="ARBA00022679"/>
    </source>
</evidence>
<feature type="binding site" evidence="7">
    <location>
        <position position="112"/>
    </location>
    <ligand>
        <name>ATP</name>
        <dbReference type="ChEBI" id="CHEBI:30616"/>
    </ligand>
</feature>
<keyword evidence="3 7" id="KW-0547">Nucleotide-binding</keyword>
<keyword evidence="6 7" id="KW-0057">Aromatic amino acid biosynthesis</keyword>
<feature type="binding site" evidence="7">
    <location>
        <begin position="2"/>
        <end position="7"/>
    </location>
    <ligand>
        <name>ATP</name>
        <dbReference type="ChEBI" id="CHEBI:30616"/>
    </ligand>
</feature>
<dbReference type="InterPro" id="IPR000623">
    <property type="entry name" value="Shikimate_kinase/TSH1"/>
</dbReference>